<dbReference type="OrthoDB" id="7698113at2759"/>
<protein>
    <submittedName>
        <fullName evidence="3">Uncharacterized protein</fullName>
    </submittedName>
</protein>
<feature type="compositionally biased region" description="Low complexity" evidence="1">
    <location>
        <begin position="190"/>
        <end position="200"/>
    </location>
</feature>
<accession>A0A9R1TQ00</accession>
<dbReference type="Proteomes" id="UP000694866">
    <property type="component" value="Unplaced"/>
</dbReference>
<evidence type="ECO:0000256" key="1">
    <source>
        <dbReference type="SAM" id="MobiDB-lite"/>
    </source>
</evidence>
<evidence type="ECO:0000313" key="2">
    <source>
        <dbReference type="Proteomes" id="UP000694866"/>
    </source>
</evidence>
<gene>
    <name evidence="3" type="primary">LOC105273048</name>
</gene>
<dbReference type="KEGG" id="fas:105273048"/>
<proteinExistence type="predicted"/>
<dbReference type="RefSeq" id="XP_011313585.1">
    <property type="nucleotide sequence ID" value="XM_011315283.1"/>
</dbReference>
<evidence type="ECO:0000313" key="3">
    <source>
        <dbReference type="RefSeq" id="XP_011313585.1"/>
    </source>
</evidence>
<reference evidence="3" key="1">
    <citation type="submission" date="2025-08" db="UniProtKB">
        <authorList>
            <consortium name="RefSeq"/>
        </authorList>
    </citation>
    <scope>IDENTIFICATION</scope>
    <source>
        <strain evidence="3">USDA-PBARC FA_bdor</strain>
        <tissue evidence="3">Whole organism</tissue>
    </source>
</reference>
<keyword evidence="2" id="KW-1185">Reference proteome</keyword>
<dbReference type="PANTHER" id="PTHR34239:SF2">
    <property type="entry name" value="TRANSPOSABLE ELEMENT P TRANSPOSASE_THAP9 CONSERVED DOMAIN-CONTAINING PROTEIN"/>
    <property type="match status" value="1"/>
</dbReference>
<feature type="region of interest" description="Disordered" evidence="1">
    <location>
        <begin position="156"/>
        <end position="214"/>
    </location>
</feature>
<sequence>MLGEEIPSTESQVKVDEEAPKINLAIERHLSEIAKKRDKHFVDTQNCLGTAIVSLSAAVSLAMNIDENIDYVQLMKYLWDTGKLLCEVYHDQSVARKSFITPVLDKAIKPTLDASISDEWLYGENLTDQIKDIKAIEKASASLKAPEKFPARKILPRPTFQGNWGNPPTRHGQVGQYAQKRFTNMKYKPKSTPSQSSQKPSNEKTRTGNRSIKK</sequence>
<dbReference type="GeneID" id="105273048"/>
<dbReference type="PANTHER" id="PTHR34239">
    <property type="entry name" value="APPLE DOMAIN-CONTAINING PROTEIN"/>
    <property type="match status" value="1"/>
</dbReference>
<dbReference type="AlphaFoldDB" id="A0A9R1TQ00"/>
<name>A0A9R1TQ00_9HYME</name>
<organism evidence="2 3">
    <name type="scientific">Fopius arisanus</name>
    <dbReference type="NCBI Taxonomy" id="64838"/>
    <lineage>
        <taxon>Eukaryota</taxon>
        <taxon>Metazoa</taxon>
        <taxon>Ecdysozoa</taxon>
        <taxon>Arthropoda</taxon>
        <taxon>Hexapoda</taxon>
        <taxon>Insecta</taxon>
        <taxon>Pterygota</taxon>
        <taxon>Neoptera</taxon>
        <taxon>Endopterygota</taxon>
        <taxon>Hymenoptera</taxon>
        <taxon>Apocrita</taxon>
        <taxon>Ichneumonoidea</taxon>
        <taxon>Braconidae</taxon>
        <taxon>Opiinae</taxon>
        <taxon>Fopius</taxon>
    </lineage>
</organism>